<comment type="caution">
    <text evidence="2">The sequence shown here is derived from an EMBL/GenBank/DDBJ whole genome shotgun (WGS) entry which is preliminary data.</text>
</comment>
<dbReference type="InterPro" id="IPR056924">
    <property type="entry name" value="SH3_Tf2-1"/>
</dbReference>
<dbReference type="PANTHER" id="PTHR46148:SF54">
    <property type="entry name" value="RETROTRANSPOSON-LIKE PROTEIN"/>
    <property type="match status" value="1"/>
</dbReference>
<sequence length="188" mass="22009">MEIKANRHHREVEFNPGDKVLFKLQLYRHLNLAKRLSNKLSKRYYGPYEMLERVRKVAYRLALLKTSKIHMVFHVLILKDFLGNGIEEVSNLPEEFYEGHPVEQPLLVCDARTILRNGIPTQQISMQWVEATWDWEWLSEFQAAHLTYNLEDKVNSKERGNVTLACHGLGHGKRVKTAPGWHNEYVMG</sequence>
<dbReference type="PANTHER" id="PTHR46148">
    <property type="entry name" value="CHROMO DOMAIN-CONTAINING PROTEIN"/>
    <property type="match status" value="1"/>
</dbReference>
<dbReference type="AlphaFoldDB" id="A0A699GSN4"/>
<evidence type="ECO:0000259" key="1">
    <source>
        <dbReference type="Pfam" id="PF24626"/>
    </source>
</evidence>
<dbReference type="Pfam" id="PF24626">
    <property type="entry name" value="SH3_Tf2-1"/>
    <property type="match status" value="1"/>
</dbReference>
<reference evidence="2" key="1">
    <citation type="journal article" date="2019" name="Sci. Rep.">
        <title>Draft genome of Tanacetum cinerariifolium, the natural source of mosquito coil.</title>
        <authorList>
            <person name="Yamashiro T."/>
            <person name="Shiraishi A."/>
            <person name="Satake H."/>
            <person name="Nakayama K."/>
        </authorList>
    </citation>
    <scope>NUCLEOTIDE SEQUENCE</scope>
</reference>
<organism evidence="2">
    <name type="scientific">Tanacetum cinerariifolium</name>
    <name type="common">Dalmatian daisy</name>
    <name type="synonym">Chrysanthemum cinerariifolium</name>
    <dbReference type="NCBI Taxonomy" id="118510"/>
    <lineage>
        <taxon>Eukaryota</taxon>
        <taxon>Viridiplantae</taxon>
        <taxon>Streptophyta</taxon>
        <taxon>Embryophyta</taxon>
        <taxon>Tracheophyta</taxon>
        <taxon>Spermatophyta</taxon>
        <taxon>Magnoliopsida</taxon>
        <taxon>eudicotyledons</taxon>
        <taxon>Gunneridae</taxon>
        <taxon>Pentapetalae</taxon>
        <taxon>asterids</taxon>
        <taxon>campanulids</taxon>
        <taxon>Asterales</taxon>
        <taxon>Asteraceae</taxon>
        <taxon>Asteroideae</taxon>
        <taxon>Anthemideae</taxon>
        <taxon>Anthemidinae</taxon>
        <taxon>Tanacetum</taxon>
    </lineage>
</organism>
<evidence type="ECO:0000313" key="2">
    <source>
        <dbReference type="EMBL" id="GEU54242.1"/>
    </source>
</evidence>
<protein>
    <submittedName>
        <fullName evidence="2">Ty3/gypsy retrotransposon protein</fullName>
    </submittedName>
</protein>
<dbReference type="EMBL" id="BKCJ010003302">
    <property type="protein sequence ID" value="GEU54242.1"/>
    <property type="molecule type" value="Genomic_DNA"/>
</dbReference>
<gene>
    <name evidence="2" type="ORF">Tci_026220</name>
</gene>
<accession>A0A699GSN4</accession>
<feature type="domain" description="Tf2-1-like SH3-like" evidence="1">
    <location>
        <begin position="17"/>
        <end position="81"/>
    </location>
</feature>
<name>A0A699GSN4_TANCI</name>
<proteinExistence type="predicted"/>